<comment type="subcellular location">
    <subcellularLocation>
        <location evidence="1">Secreted</location>
    </subcellularLocation>
</comment>
<dbReference type="RefSeq" id="WP_270920807.1">
    <property type="nucleotide sequence ID" value="NZ_CP127247.1"/>
</dbReference>
<dbReference type="PANTHER" id="PTHR38340:SF1">
    <property type="entry name" value="S-LAYER PROTEIN"/>
    <property type="match status" value="1"/>
</dbReference>
<accession>A0A9Y2KXN1</accession>
<organism evidence="3 4">
    <name type="scientific">Parasedimentitalea psychrophila</name>
    <dbReference type="NCBI Taxonomy" id="2997337"/>
    <lineage>
        <taxon>Bacteria</taxon>
        <taxon>Pseudomonadati</taxon>
        <taxon>Pseudomonadota</taxon>
        <taxon>Alphaproteobacteria</taxon>
        <taxon>Rhodobacterales</taxon>
        <taxon>Paracoccaceae</taxon>
        <taxon>Parasedimentitalea</taxon>
    </lineage>
</organism>
<dbReference type="GO" id="GO:0005615">
    <property type="term" value="C:extracellular space"/>
    <property type="evidence" value="ECO:0007669"/>
    <property type="project" value="InterPro"/>
</dbReference>
<dbReference type="Proteomes" id="UP001238334">
    <property type="component" value="Chromosome"/>
</dbReference>
<dbReference type="PRINTS" id="PR00313">
    <property type="entry name" value="CABNDNGRPT"/>
</dbReference>
<protein>
    <recommendedName>
        <fullName evidence="5">Calcium-binding protein</fullName>
    </recommendedName>
</protein>
<evidence type="ECO:0000256" key="1">
    <source>
        <dbReference type="ARBA" id="ARBA00004613"/>
    </source>
</evidence>
<evidence type="ECO:0000256" key="2">
    <source>
        <dbReference type="ARBA" id="ARBA00022525"/>
    </source>
</evidence>
<keyword evidence="4" id="KW-1185">Reference proteome</keyword>
<reference evidence="3 4" key="1">
    <citation type="submission" date="2023-06" db="EMBL/GenBank/DDBJ databases">
        <title>Parasedimentitalea psychrophila sp. nov., a psychrophilic bacterium isolated from deep-sea sediment.</title>
        <authorList>
            <person name="Li A."/>
        </authorList>
    </citation>
    <scope>NUCLEOTIDE SEQUENCE [LARGE SCALE GENOMIC DNA]</scope>
    <source>
        <strain evidence="3 4">QS115</strain>
    </source>
</reference>
<dbReference type="CDD" id="cd02795">
    <property type="entry name" value="CBM6-CBM35-CBM36_like"/>
    <property type="match status" value="2"/>
</dbReference>
<dbReference type="Gene3D" id="2.150.10.10">
    <property type="entry name" value="Serralysin-like metalloprotease, C-terminal"/>
    <property type="match status" value="2"/>
</dbReference>
<dbReference type="KEGG" id="ppso:QPJ95_17910"/>
<dbReference type="InterPro" id="IPR001343">
    <property type="entry name" value="Hemolysn_Ca-bd"/>
</dbReference>
<dbReference type="Gene3D" id="2.60.120.260">
    <property type="entry name" value="Galactose-binding domain-like"/>
    <property type="match status" value="3"/>
</dbReference>
<gene>
    <name evidence="3" type="ORF">QPJ95_17910</name>
</gene>
<dbReference type="InterPro" id="IPR011049">
    <property type="entry name" value="Serralysin-like_metalloprot_C"/>
</dbReference>
<keyword evidence="2" id="KW-0964">Secreted</keyword>
<dbReference type="PROSITE" id="PS00330">
    <property type="entry name" value="HEMOLYSIN_CALCIUM"/>
    <property type="match status" value="1"/>
</dbReference>
<dbReference type="EMBL" id="CP127247">
    <property type="protein sequence ID" value="WIY24428.1"/>
    <property type="molecule type" value="Genomic_DNA"/>
</dbReference>
<dbReference type="InterPro" id="IPR018511">
    <property type="entry name" value="Hemolysin-typ_Ca-bd_CS"/>
</dbReference>
<dbReference type="SUPFAM" id="SSF51120">
    <property type="entry name" value="beta-Roll"/>
    <property type="match status" value="1"/>
</dbReference>
<dbReference type="Pfam" id="PF00353">
    <property type="entry name" value="HemolysinCabind"/>
    <property type="match status" value="1"/>
</dbReference>
<evidence type="ECO:0000313" key="3">
    <source>
        <dbReference type="EMBL" id="WIY24428.1"/>
    </source>
</evidence>
<dbReference type="GO" id="GO:0005509">
    <property type="term" value="F:calcium ion binding"/>
    <property type="evidence" value="ECO:0007669"/>
    <property type="project" value="InterPro"/>
</dbReference>
<dbReference type="PANTHER" id="PTHR38340">
    <property type="entry name" value="S-LAYER PROTEIN"/>
    <property type="match status" value="1"/>
</dbReference>
<sequence length="1026" mass="110050">MAFRIEAESFSIGQGFKVKSLAPASGDKVLQADGTGWASATYEFDLPPDTYDLIFGYFDENDGVSKLYVSFDDPVEDWEIDKWSWDQELGSHLANSMTATTHVIRNVQIDPGFVIEVSGFMDGGEPLRFDYVDFVPSTLDSIAPVVDSITAPDIGPAQAGTASAEISVTYSDNVALDVRFFDTEDIRVTGPGGFDVDVTGYSVDTPTDGSPRTVTYTIAAPGGTWDPADNGIYSVSLDALEVFDASFNAAQAIADLASFTVAIDDQPPLAPFRIEAETFTRDVAFQVKSQVSASDGKVLQADGSGEQRASYVFNRPAGTYDLTIGYFDENDGVSSFAVLVDGVEIDNWLWDQDFGDASASTRSGGAFANHHTATTRMITDIEINQGDVIEVVGVKDGGEPLRFDFIDFAGASGIETLIYNPFLSELSNIQMEVRRGQDIALLTPLADAARYDDDVLDKIVAALDLGWSFYREITGREPALLAGRHIDGLGTIAVVEQTCGAGCGFLGWTGIEIWAQPYFNTWMYDNVRDNNQYHQILFYELGRNFWFYSDQIGAMPIDVPVTFAVANRYFAVEAAGLDPARHNNSYSYDALRDELLDDLSQYYLQDPALDWSTTIDVNDAPGVPGGMIDWDGSGLLVSFHARVIEDFGQEVYGEMWQTIGDAAATNDPDIAADTYLNAASSASGIDYGFLRKQGGEVFVIGDSGDNQLQAPAAPNGPVVMHGFAGNDTILGGDDADLIFGGAGNDEIDSGAGIDTLVGGTGNDTLTSGEVLGIDGWRNELFGGPGDDFLFAPGFLFGGPGRDTFVFSNLVNGVPGDSSFIEDYEPGIDVIDLGGHSLNSFVEGDSSVSINFGPDDGFGDTIVVQSGEGEITNFDQITIVNAGSAPVTRVEAESMDRDQGFVVNSLGGSSGGQILKASDAGEQRASFDFDGLSGIYNLTIGYYDENDGAASFAVDVDGVEVDSFIWNEDLGSPFANSMASTTRLVEDVWIDNGDTVDFRGFKDGGEPLRFDFVDLVLVELISPDSIL</sequence>
<name>A0A9Y2KXN1_9RHOB</name>
<proteinExistence type="predicted"/>
<evidence type="ECO:0000313" key="4">
    <source>
        <dbReference type="Proteomes" id="UP001238334"/>
    </source>
</evidence>
<dbReference type="AlphaFoldDB" id="A0A9Y2KXN1"/>
<dbReference type="InterPro" id="IPR050557">
    <property type="entry name" value="RTX_toxin/Mannuronan_C5-epim"/>
</dbReference>
<evidence type="ECO:0008006" key="5">
    <source>
        <dbReference type="Google" id="ProtNLM"/>
    </source>
</evidence>